<feature type="transmembrane region" description="Helical" evidence="8">
    <location>
        <begin position="273"/>
        <end position="290"/>
    </location>
</feature>
<keyword evidence="3" id="KW-0813">Transport</keyword>
<dbReference type="GO" id="GO:0005886">
    <property type="term" value="C:plasma membrane"/>
    <property type="evidence" value="ECO:0007669"/>
    <property type="project" value="UniProtKB-SubCell"/>
</dbReference>
<evidence type="ECO:0000313" key="10">
    <source>
        <dbReference type="EMBL" id="KAK8944896.1"/>
    </source>
</evidence>
<dbReference type="AlphaFoldDB" id="A0AAP0BPM4"/>
<feature type="transmembrane region" description="Helical" evidence="8">
    <location>
        <begin position="310"/>
        <end position="328"/>
    </location>
</feature>
<evidence type="ECO:0000259" key="9">
    <source>
        <dbReference type="Pfam" id="PF03600"/>
    </source>
</evidence>
<dbReference type="Proteomes" id="UP001418222">
    <property type="component" value="Unassembled WGS sequence"/>
</dbReference>
<dbReference type="InterPro" id="IPR004680">
    <property type="entry name" value="Cit_transptr-like_dom"/>
</dbReference>
<feature type="transmembrane region" description="Helical" evidence="8">
    <location>
        <begin position="108"/>
        <end position="131"/>
    </location>
</feature>
<accession>A0AAP0BPM4</accession>
<evidence type="ECO:0000256" key="8">
    <source>
        <dbReference type="SAM" id="Phobius"/>
    </source>
</evidence>
<organism evidence="10 11">
    <name type="scientific">Platanthera zijinensis</name>
    <dbReference type="NCBI Taxonomy" id="2320716"/>
    <lineage>
        <taxon>Eukaryota</taxon>
        <taxon>Viridiplantae</taxon>
        <taxon>Streptophyta</taxon>
        <taxon>Embryophyta</taxon>
        <taxon>Tracheophyta</taxon>
        <taxon>Spermatophyta</taxon>
        <taxon>Magnoliopsida</taxon>
        <taxon>Liliopsida</taxon>
        <taxon>Asparagales</taxon>
        <taxon>Orchidaceae</taxon>
        <taxon>Orchidoideae</taxon>
        <taxon>Orchideae</taxon>
        <taxon>Orchidinae</taxon>
        <taxon>Platanthera</taxon>
    </lineage>
</organism>
<evidence type="ECO:0000256" key="4">
    <source>
        <dbReference type="ARBA" id="ARBA00022475"/>
    </source>
</evidence>
<evidence type="ECO:0000256" key="1">
    <source>
        <dbReference type="ARBA" id="ARBA00004651"/>
    </source>
</evidence>
<comment type="similarity">
    <text evidence="2">Belongs to the CitM (TC 2.A.11) transporter family.</text>
</comment>
<evidence type="ECO:0000256" key="7">
    <source>
        <dbReference type="ARBA" id="ARBA00023136"/>
    </source>
</evidence>
<dbReference type="InterPro" id="IPR000802">
    <property type="entry name" value="Arsenical_pump_ArsB"/>
</dbReference>
<evidence type="ECO:0000256" key="3">
    <source>
        <dbReference type="ARBA" id="ARBA00022448"/>
    </source>
</evidence>
<feature type="transmembrane region" description="Helical" evidence="8">
    <location>
        <begin position="245"/>
        <end position="261"/>
    </location>
</feature>
<dbReference type="EMBL" id="JBBWWQ010000006">
    <property type="protein sequence ID" value="KAK8944896.1"/>
    <property type="molecule type" value="Genomic_DNA"/>
</dbReference>
<proteinExistence type="inferred from homology"/>
<dbReference type="Pfam" id="PF03600">
    <property type="entry name" value="CitMHS"/>
    <property type="match status" value="1"/>
</dbReference>
<comment type="caution">
    <text evidence="10">The sequence shown here is derived from an EMBL/GenBank/DDBJ whole genome shotgun (WGS) entry which is preliminary data.</text>
</comment>
<dbReference type="PANTHER" id="PTHR43302">
    <property type="entry name" value="TRANSPORTER ARSB-RELATED"/>
    <property type="match status" value="1"/>
</dbReference>
<sequence>MVVSVFLERANMFKHLGKLLSWRSRGGRDLICRICIVSAIFSALFTNDTCCVVLTEFILKVAYQNNLPPQPFLLALAPSANIGSAATPIGNPQNLVIALNSKITFEKFLFGILPAMAVGLAVNIVVLLIFFCKVLSSVNSEENVESVVEVFPEGRVCFHRFSPATMSHLKYLPCQDFNDGIGDETQLGRAERNSSRINSSSTASFISLDLNKEGSAERWKKLLWRACVYFVAAGMLIALLMGLNMSWTAISAALVLIVLDFKDAGACFEKVSYSLLIFFCGMFITVHGFNKTGLPSALWEFMEPYAHMDTLQGVAALALVILFLSNVASNVPTGAHNSFPCSCSSSRCSCGSISCGYISGRGDESLAHISVGEHSGRKSFAVGICSKSDCLRAREESEI</sequence>
<comment type="subcellular location">
    <subcellularLocation>
        <location evidence="1">Cell membrane</location>
        <topology evidence="1">Multi-pass membrane protein</topology>
    </subcellularLocation>
</comment>
<keyword evidence="11" id="KW-1185">Reference proteome</keyword>
<evidence type="ECO:0000256" key="5">
    <source>
        <dbReference type="ARBA" id="ARBA00022692"/>
    </source>
</evidence>
<feature type="domain" description="Citrate transporter-like" evidence="9">
    <location>
        <begin position="1"/>
        <end position="333"/>
    </location>
</feature>
<protein>
    <recommendedName>
        <fullName evidence="9">Citrate transporter-like domain-containing protein</fullName>
    </recommendedName>
</protein>
<gene>
    <name evidence="10" type="ORF">KSP39_PZI008203</name>
</gene>
<name>A0AAP0BPM4_9ASPA</name>
<reference evidence="10 11" key="1">
    <citation type="journal article" date="2022" name="Nat. Plants">
        <title>Genomes of leafy and leafless Platanthera orchids illuminate the evolution of mycoheterotrophy.</title>
        <authorList>
            <person name="Li M.H."/>
            <person name="Liu K.W."/>
            <person name="Li Z."/>
            <person name="Lu H.C."/>
            <person name="Ye Q.L."/>
            <person name="Zhang D."/>
            <person name="Wang J.Y."/>
            <person name="Li Y.F."/>
            <person name="Zhong Z.M."/>
            <person name="Liu X."/>
            <person name="Yu X."/>
            <person name="Liu D.K."/>
            <person name="Tu X.D."/>
            <person name="Liu B."/>
            <person name="Hao Y."/>
            <person name="Liao X.Y."/>
            <person name="Jiang Y.T."/>
            <person name="Sun W.H."/>
            <person name="Chen J."/>
            <person name="Chen Y.Q."/>
            <person name="Ai Y."/>
            <person name="Zhai J.W."/>
            <person name="Wu S.S."/>
            <person name="Zhou Z."/>
            <person name="Hsiao Y.Y."/>
            <person name="Wu W.L."/>
            <person name="Chen Y.Y."/>
            <person name="Lin Y.F."/>
            <person name="Hsu J.L."/>
            <person name="Li C.Y."/>
            <person name="Wang Z.W."/>
            <person name="Zhao X."/>
            <person name="Zhong W.Y."/>
            <person name="Ma X.K."/>
            <person name="Ma L."/>
            <person name="Huang J."/>
            <person name="Chen G.Z."/>
            <person name="Huang M.Z."/>
            <person name="Huang L."/>
            <person name="Peng D.H."/>
            <person name="Luo Y.B."/>
            <person name="Zou S.Q."/>
            <person name="Chen S.P."/>
            <person name="Lan S."/>
            <person name="Tsai W.C."/>
            <person name="Van de Peer Y."/>
            <person name="Liu Z.J."/>
        </authorList>
    </citation>
    <scope>NUCLEOTIDE SEQUENCE [LARGE SCALE GENOMIC DNA]</scope>
    <source>
        <strain evidence="10">Lor287</strain>
    </source>
</reference>
<dbReference type="GO" id="GO:0015105">
    <property type="term" value="F:arsenite transmembrane transporter activity"/>
    <property type="evidence" value="ECO:0007669"/>
    <property type="project" value="InterPro"/>
</dbReference>
<keyword evidence="4" id="KW-1003">Cell membrane</keyword>
<keyword evidence="7 8" id="KW-0472">Membrane</keyword>
<evidence type="ECO:0000256" key="2">
    <source>
        <dbReference type="ARBA" id="ARBA00009843"/>
    </source>
</evidence>
<evidence type="ECO:0000313" key="11">
    <source>
        <dbReference type="Proteomes" id="UP001418222"/>
    </source>
</evidence>
<dbReference type="PRINTS" id="PR00758">
    <property type="entry name" value="ARSENICPUMP"/>
</dbReference>
<keyword evidence="6 8" id="KW-1133">Transmembrane helix</keyword>
<keyword evidence="5 8" id="KW-0812">Transmembrane</keyword>
<evidence type="ECO:0000256" key="6">
    <source>
        <dbReference type="ARBA" id="ARBA00022989"/>
    </source>
</evidence>
<dbReference type="PANTHER" id="PTHR43302:SF5">
    <property type="entry name" value="TRANSPORTER ARSB-RELATED"/>
    <property type="match status" value="1"/>
</dbReference>